<dbReference type="AlphaFoldDB" id="A0A0H2X9Z6"/>
<dbReference type="RefSeq" id="WP_011269853.1">
    <property type="nucleotide sequence ID" value="NC_007086.1"/>
</dbReference>
<dbReference type="EMBL" id="CP000050">
    <property type="protein sequence ID" value="AAY49479.1"/>
    <property type="molecule type" value="Genomic_DNA"/>
</dbReference>
<evidence type="ECO:0000313" key="2">
    <source>
        <dbReference type="Proteomes" id="UP000000420"/>
    </source>
</evidence>
<organism evidence="1 2">
    <name type="scientific">Xanthomonas campestris pv. campestris (strain 8004)</name>
    <dbReference type="NCBI Taxonomy" id="314565"/>
    <lineage>
        <taxon>Bacteria</taxon>
        <taxon>Pseudomonadati</taxon>
        <taxon>Pseudomonadota</taxon>
        <taxon>Gammaproteobacteria</taxon>
        <taxon>Lysobacterales</taxon>
        <taxon>Lysobacteraceae</taxon>
        <taxon>Xanthomonas</taxon>
    </lineage>
</organism>
<gene>
    <name evidence="1" type="ordered locus">XC_2429</name>
</gene>
<dbReference type="HOGENOM" id="CLU_726914_0_0_6"/>
<reference evidence="1 2" key="1">
    <citation type="journal article" date="2005" name="Genome Res.">
        <title>Comparative and functional genomic analyses of the pathogenicity of phytopathogen Xanthomonas campestris pv. campestris.</title>
        <authorList>
            <person name="Qian W."/>
            <person name="Jia Y."/>
            <person name="Ren S.X."/>
            <person name="He Y.Q."/>
            <person name="Feng J.X."/>
            <person name="Lu L.F."/>
            <person name="Sun Q."/>
            <person name="Ying G."/>
            <person name="Tang D.J."/>
            <person name="Tang H."/>
            <person name="Wu W."/>
            <person name="Hao P."/>
            <person name="Wang L."/>
            <person name="Jiang B.L."/>
            <person name="Zeng S."/>
            <person name="Gu W.Y."/>
            <person name="Lu G."/>
            <person name="Rong L."/>
            <person name="Tian Y."/>
            <person name="Yao Z."/>
            <person name="Fu G."/>
            <person name="Chen B."/>
            <person name="Fang R."/>
            <person name="Qiang B."/>
            <person name="Chen Z."/>
            <person name="Zhao G.P."/>
            <person name="Tang J.L."/>
            <person name="He C."/>
        </authorList>
    </citation>
    <scope>NUCLEOTIDE SEQUENCE [LARGE SCALE GENOMIC DNA]</scope>
    <source>
        <strain evidence="1 2">8004</strain>
    </source>
</reference>
<dbReference type="SUPFAM" id="SSF54631">
    <property type="entry name" value="CBS-domain pair"/>
    <property type="match status" value="1"/>
</dbReference>
<evidence type="ECO:0000313" key="1">
    <source>
        <dbReference type="EMBL" id="AAY49479.1"/>
    </source>
</evidence>
<proteinExistence type="predicted"/>
<protein>
    <submittedName>
        <fullName evidence="1">Uncharacterized protein</fullName>
    </submittedName>
</protein>
<dbReference type="InterPro" id="IPR046342">
    <property type="entry name" value="CBS_dom_sf"/>
</dbReference>
<sequence>MAELGKPYPYNNAVISELARCLSDSRFEPYLKRAERDREFAMHSYLYNSRLAKAMLFPLHACEIVLRNAVNDVLKQDFSQAWYRNSSLTNLLAPKTKDMLDRAIESAGSNNVDDIVAELQLGFWYHLLRSNHFTQIWKDRFSRVARADPAVTFDEFGDRLQRVHRFRNRIAHHEGILALPGRQDVSTVHKDIEFLVGAISKEALTWLDAHSTLAKMLRTKPTKKGVIGPTVGERCDNRFTVVGTTTALSELSLSQFTLVEDAGRVTGVISAHEIASFVLKFSHQDGIFELSAHSVGVLLDHIATAKKFAIVSPEMPLSELSEQLSKKRHAVVVSPSGAVKGVIEASHRRY</sequence>
<dbReference type="KEGG" id="xcb:XC_2429"/>
<dbReference type="Proteomes" id="UP000000420">
    <property type="component" value="Chromosome"/>
</dbReference>
<accession>A0A0H2X9Z6</accession>
<name>A0A0H2X9Z6_XANC8</name>